<keyword evidence="2 8" id="KW-0418">Kinase</keyword>
<dbReference type="Pfam" id="PF02518">
    <property type="entry name" value="HATPase_c"/>
    <property type="match status" value="1"/>
</dbReference>
<dbReference type="CDD" id="cd16917">
    <property type="entry name" value="HATPase_UhpB-NarQ-NarX-like"/>
    <property type="match status" value="1"/>
</dbReference>
<dbReference type="RefSeq" id="WP_185047253.1">
    <property type="nucleotide sequence ID" value="NZ_BAABIX010000072.1"/>
</dbReference>
<evidence type="ECO:0000313" key="9">
    <source>
        <dbReference type="Proteomes" id="UP000578449"/>
    </source>
</evidence>
<evidence type="ECO:0000313" key="8">
    <source>
        <dbReference type="EMBL" id="MBB5130341.1"/>
    </source>
</evidence>
<evidence type="ECO:0000256" key="2">
    <source>
        <dbReference type="ARBA" id="ARBA00022777"/>
    </source>
</evidence>
<evidence type="ECO:0000256" key="4">
    <source>
        <dbReference type="SAM" id="MobiDB-lite"/>
    </source>
</evidence>
<reference evidence="8 9" key="1">
    <citation type="submission" date="2020-08" db="EMBL/GenBank/DDBJ databases">
        <title>Genomic Encyclopedia of Type Strains, Phase IV (KMG-IV): sequencing the most valuable type-strain genomes for metagenomic binning, comparative biology and taxonomic classification.</title>
        <authorList>
            <person name="Goeker M."/>
        </authorList>
    </citation>
    <scope>NUCLEOTIDE SEQUENCE [LARGE SCALE GENOMIC DNA]</scope>
    <source>
        <strain evidence="8 9">DSM 45615</strain>
    </source>
</reference>
<dbReference type="InterPro" id="IPR036890">
    <property type="entry name" value="HATPase_C_sf"/>
</dbReference>
<feature type="transmembrane region" description="Helical" evidence="5">
    <location>
        <begin position="47"/>
        <end position="70"/>
    </location>
</feature>
<dbReference type="InterPro" id="IPR050482">
    <property type="entry name" value="Sensor_HK_TwoCompSys"/>
</dbReference>
<dbReference type="Gene3D" id="1.20.5.1930">
    <property type="match status" value="1"/>
</dbReference>
<keyword evidence="9" id="KW-1185">Reference proteome</keyword>
<evidence type="ECO:0000256" key="1">
    <source>
        <dbReference type="ARBA" id="ARBA00022679"/>
    </source>
</evidence>
<name>A0A840NXE4_9ACTN</name>
<feature type="region of interest" description="Disordered" evidence="4">
    <location>
        <begin position="327"/>
        <end position="349"/>
    </location>
</feature>
<dbReference type="InterPro" id="IPR003594">
    <property type="entry name" value="HATPase_dom"/>
</dbReference>
<protein>
    <submittedName>
        <fullName evidence="8">Two-component system sensor histidine kinase DesK</fullName>
        <ecNumber evidence="8">2.7.13.3</ecNumber>
    </submittedName>
</protein>
<dbReference type="InterPro" id="IPR011712">
    <property type="entry name" value="Sig_transdc_His_kin_sub3_dim/P"/>
</dbReference>
<feature type="domain" description="Signal transduction histidine kinase subgroup 3 dimerisation and phosphoacceptor" evidence="7">
    <location>
        <begin position="190"/>
        <end position="256"/>
    </location>
</feature>
<feature type="transmembrane region" description="Helical" evidence="5">
    <location>
        <begin position="82"/>
        <end position="109"/>
    </location>
</feature>
<keyword evidence="3" id="KW-0902">Two-component regulatory system</keyword>
<accession>A0A840NXE4</accession>
<dbReference type="Gene3D" id="3.30.565.10">
    <property type="entry name" value="Histidine kinase-like ATPase, C-terminal domain"/>
    <property type="match status" value="1"/>
</dbReference>
<dbReference type="EMBL" id="JACHGN010000001">
    <property type="protein sequence ID" value="MBB5130341.1"/>
    <property type="molecule type" value="Genomic_DNA"/>
</dbReference>
<dbReference type="PANTHER" id="PTHR24421:SF63">
    <property type="entry name" value="SENSOR HISTIDINE KINASE DESK"/>
    <property type="match status" value="1"/>
</dbReference>
<feature type="transmembrane region" description="Helical" evidence="5">
    <location>
        <begin position="121"/>
        <end position="139"/>
    </location>
</feature>
<keyword evidence="5" id="KW-0812">Transmembrane</keyword>
<dbReference type="GO" id="GO:0000155">
    <property type="term" value="F:phosphorelay sensor kinase activity"/>
    <property type="evidence" value="ECO:0007669"/>
    <property type="project" value="InterPro"/>
</dbReference>
<comment type="caution">
    <text evidence="8">The sequence shown here is derived from an EMBL/GenBank/DDBJ whole genome shotgun (WGS) entry which is preliminary data.</text>
</comment>
<organism evidence="8 9">
    <name type="scientific">Thermocatellispora tengchongensis</name>
    <dbReference type="NCBI Taxonomy" id="1073253"/>
    <lineage>
        <taxon>Bacteria</taxon>
        <taxon>Bacillati</taxon>
        <taxon>Actinomycetota</taxon>
        <taxon>Actinomycetes</taxon>
        <taxon>Streptosporangiales</taxon>
        <taxon>Streptosporangiaceae</taxon>
        <taxon>Thermocatellispora</taxon>
    </lineage>
</organism>
<sequence>MAVERAGGCASWADGRMVTWAPIASAPLLALAPAVSAAETPWPGWPVLAAALAAYAAAVLGGSEPLPFRLPRLVRLARPEYAAGVLALITLAATAAFPGEGWVMLYTMLSLAVGTVLGPRAAPWAVAAVALAATVLMLARGSQPAEALFGAGLTPLLAGLTVYGFRRLGAIVAELDRTREELARAAVAQERLRFSRDLHDLLGHTLSVIVVKAEAARRLAPRDPGATAAHAADIESIGREALREVREAVTGYRDAGLALELERARSVLAAAGVECVVSESGPALSPEADALLGWVVREGVTNVVRHARASRCHIALHRETDPIRVEISDDGRGATPGAPLAGAGTSRDVGAGSGLRGLRERLAASGGRLDAAPLGGGFRLIAEIPHPAPEYSA</sequence>
<dbReference type="AlphaFoldDB" id="A0A840NXE4"/>
<evidence type="ECO:0000256" key="3">
    <source>
        <dbReference type="ARBA" id="ARBA00023012"/>
    </source>
</evidence>
<dbReference type="EC" id="2.7.13.3" evidence="8"/>
<evidence type="ECO:0000259" key="7">
    <source>
        <dbReference type="Pfam" id="PF07730"/>
    </source>
</evidence>
<feature type="transmembrane region" description="Helical" evidence="5">
    <location>
        <begin position="146"/>
        <end position="165"/>
    </location>
</feature>
<dbReference type="Pfam" id="PF07730">
    <property type="entry name" value="HisKA_3"/>
    <property type="match status" value="1"/>
</dbReference>
<feature type="domain" description="Histidine kinase/HSP90-like ATPase" evidence="6">
    <location>
        <begin position="292"/>
        <end position="386"/>
    </location>
</feature>
<feature type="compositionally biased region" description="Low complexity" evidence="4">
    <location>
        <begin position="333"/>
        <end position="345"/>
    </location>
</feature>
<evidence type="ECO:0000259" key="6">
    <source>
        <dbReference type="Pfam" id="PF02518"/>
    </source>
</evidence>
<dbReference type="GO" id="GO:0046983">
    <property type="term" value="F:protein dimerization activity"/>
    <property type="evidence" value="ECO:0007669"/>
    <property type="project" value="InterPro"/>
</dbReference>
<proteinExistence type="predicted"/>
<dbReference type="SUPFAM" id="SSF55874">
    <property type="entry name" value="ATPase domain of HSP90 chaperone/DNA topoisomerase II/histidine kinase"/>
    <property type="match status" value="1"/>
</dbReference>
<keyword evidence="5" id="KW-0472">Membrane</keyword>
<gene>
    <name evidence="8" type="ORF">HNP84_000029</name>
</gene>
<dbReference type="GO" id="GO:0016020">
    <property type="term" value="C:membrane"/>
    <property type="evidence" value="ECO:0007669"/>
    <property type="project" value="InterPro"/>
</dbReference>
<dbReference type="Proteomes" id="UP000578449">
    <property type="component" value="Unassembled WGS sequence"/>
</dbReference>
<keyword evidence="5" id="KW-1133">Transmembrane helix</keyword>
<evidence type="ECO:0000256" key="5">
    <source>
        <dbReference type="SAM" id="Phobius"/>
    </source>
</evidence>
<keyword evidence="1 8" id="KW-0808">Transferase</keyword>
<dbReference type="PANTHER" id="PTHR24421">
    <property type="entry name" value="NITRATE/NITRITE SENSOR PROTEIN NARX-RELATED"/>
    <property type="match status" value="1"/>
</dbReference>